<reference evidence="1" key="1">
    <citation type="submission" date="2021-06" db="EMBL/GenBank/DDBJ databases">
        <authorList>
            <person name="Kallberg Y."/>
            <person name="Tangrot J."/>
            <person name="Rosling A."/>
        </authorList>
    </citation>
    <scope>NUCLEOTIDE SEQUENCE</scope>
    <source>
        <strain evidence="1">28 12/20/2015</strain>
    </source>
</reference>
<proteinExistence type="predicted"/>
<evidence type="ECO:0000313" key="2">
    <source>
        <dbReference type="Proteomes" id="UP000789366"/>
    </source>
</evidence>
<gene>
    <name evidence="1" type="ORF">SPELUC_LOCUS17327</name>
</gene>
<feature type="non-terminal residue" evidence="1">
    <location>
        <position position="1"/>
    </location>
</feature>
<sequence>DANYISVVNKQDDNVNENEKNSSMPTNEGSRPNQAPEIMPTMVSSSENTLVTTASVMPTPAAPIPVDPPQVLHRKRGPSV</sequence>
<organism evidence="1 2">
    <name type="scientific">Cetraspora pellucida</name>
    <dbReference type="NCBI Taxonomy" id="1433469"/>
    <lineage>
        <taxon>Eukaryota</taxon>
        <taxon>Fungi</taxon>
        <taxon>Fungi incertae sedis</taxon>
        <taxon>Mucoromycota</taxon>
        <taxon>Glomeromycotina</taxon>
        <taxon>Glomeromycetes</taxon>
        <taxon>Diversisporales</taxon>
        <taxon>Gigasporaceae</taxon>
        <taxon>Cetraspora</taxon>
    </lineage>
</organism>
<accession>A0ACA9RFP3</accession>
<feature type="non-terminal residue" evidence="1">
    <location>
        <position position="80"/>
    </location>
</feature>
<dbReference type="EMBL" id="CAJVPW010070187">
    <property type="protein sequence ID" value="CAG8792103.1"/>
    <property type="molecule type" value="Genomic_DNA"/>
</dbReference>
<protein>
    <submittedName>
        <fullName evidence="1">17853_t:CDS:1</fullName>
    </submittedName>
</protein>
<keyword evidence="2" id="KW-1185">Reference proteome</keyword>
<comment type="caution">
    <text evidence="1">The sequence shown here is derived from an EMBL/GenBank/DDBJ whole genome shotgun (WGS) entry which is preliminary data.</text>
</comment>
<evidence type="ECO:0000313" key="1">
    <source>
        <dbReference type="EMBL" id="CAG8792103.1"/>
    </source>
</evidence>
<name>A0ACA9RFP3_9GLOM</name>
<dbReference type="Proteomes" id="UP000789366">
    <property type="component" value="Unassembled WGS sequence"/>
</dbReference>